<dbReference type="Gene3D" id="2.60.120.260">
    <property type="entry name" value="Galactose-binding domain-like"/>
    <property type="match status" value="1"/>
</dbReference>
<dbReference type="InterPro" id="IPR005196">
    <property type="entry name" value="Glyco_hydro_65_N"/>
</dbReference>
<keyword evidence="8" id="KW-1185">Reference proteome</keyword>
<dbReference type="PANTHER" id="PTHR11051:SF8">
    <property type="entry name" value="PROTEIN-GLUCOSYLGALACTOSYLHYDROXYLYSINE GLUCOSIDASE"/>
    <property type="match status" value="1"/>
</dbReference>
<evidence type="ECO:0000256" key="1">
    <source>
        <dbReference type="ARBA" id="ARBA00001576"/>
    </source>
</evidence>
<dbReference type="InterPro" id="IPR005195">
    <property type="entry name" value="Glyco_hydro_65_M"/>
</dbReference>
<sequence>MVTATRFRRRAKTNPSSQLRKTIADPINTVSRDFQISSTPKLWSYDDERMRFTTYDFLPGNFPTRIHQANGYFGASSSMAEPFYEKDTNQGKRDSEVTEGWPLYDQRQIFSTISGFFDVQDATKASNFPELKSNGWESVISGIPHPLGFNLVVDGIVLNATVDSDTLRNFTQTLHCRNGITTWSYTWTPTNSSTALDIEFAAFLSRSRPTVAATQLRVTAREQVVNANIIDLLDGRNEKRSYLGGKGSDKENTIFVKVHPDNSPNIDAWLYSTANVIKGYLVENSRTLVTAVSGNNDDITVGQAWNISLKAGNTAVFQKFVGVASSDKFPDPKSKAESSSKLALQDGWEVLRSEHIQHWNRLMQRDLIADYRDQSGYIPVNHTTIEFLQAAAVVDRFYVLQNLLLEEGNNLNDQSISVGGLSSDSYGGLIFWDADTWVLRGIILTDPDYALQILKYRVAKYKQARANAQVEYAQRKYKFSTNAAIYPWTSGRYSNATATGPTLDYEYHLNTDIALSMLCPSLPVIKHASLPAFYFGGNRFKATMNATHTNLTRIPVELSRIFNDLAPVAVIVDRPDDEIPPQSYTLALNETVTIQNSIYWKNPTTPKNILQCQPTSAKDATKPGQLPGAATDGNSGTQWQPLSSNRTHHKVTLDESVPFQRIEEIRIEWGPRTPTRARIGFSNSTDVDTLDHQDIRTITLKDIKPNRVYGVNTPDAKIVPYVGNSTILRLGEDQEEYWSGRVAC</sequence>
<dbReference type="AlphaFoldDB" id="A0A3D8SRI3"/>
<dbReference type="SUPFAM" id="SSF48208">
    <property type="entry name" value="Six-hairpin glycosidases"/>
    <property type="match status" value="1"/>
</dbReference>
<proteinExistence type="inferred from homology"/>
<dbReference type="InterPro" id="IPR012341">
    <property type="entry name" value="6hp_glycosidase-like_sf"/>
</dbReference>
<feature type="region of interest" description="Disordered" evidence="4">
    <location>
        <begin position="613"/>
        <end position="648"/>
    </location>
</feature>
<name>A0A3D8SRI3_9HELO</name>
<dbReference type="Gene3D" id="2.70.98.40">
    <property type="entry name" value="Glycoside hydrolase, family 65, N-terminal domain"/>
    <property type="match status" value="1"/>
</dbReference>
<dbReference type="InterPro" id="IPR008928">
    <property type="entry name" value="6-hairpin_glycosidase_sf"/>
</dbReference>
<protein>
    <recommendedName>
        <fullName evidence="3">alpha,alpha-trehalase</fullName>
        <ecNumber evidence="3">3.2.1.28</ecNumber>
    </recommendedName>
</protein>
<dbReference type="SUPFAM" id="SSF74650">
    <property type="entry name" value="Galactose mutarotase-like"/>
    <property type="match status" value="1"/>
</dbReference>
<dbReference type="Gene3D" id="1.50.10.10">
    <property type="match status" value="1"/>
</dbReference>
<reference evidence="7 8" key="1">
    <citation type="journal article" date="2018" name="IMA Fungus">
        <title>IMA Genome-F 9: Draft genome sequence of Annulohypoxylon stygium, Aspergillus mulundensis, Berkeleyomyces basicola (syn. Thielaviopsis basicola), Ceratocystis smalleyi, two Cercospora beticola strains, Coleophoma cylindrospora, Fusarium fracticaudum, Phialophora cf. hyalina, and Morchella septimelata.</title>
        <authorList>
            <person name="Wingfield B.D."/>
            <person name="Bills G.F."/>
            <person name="Dong Y."/>
            <person name="Huang W."/>
            <person name="Nel W.J."/>
            <person name="Swalarsk-Parry B.S."/>
            <person name="Vaghefi N."/>
            <person name="Wilken P.M."/>
            <person name="An Z."/>
            <person name="de Beer Z.W."/>
            <person name="De Vos L."/>
            <person name="Chen L."/>
            <person name="Duong T.A."/>
            <person name="Gao Y."/>
            <person name="Hammerbacher A."/>
            <person name="Kikkert J.R."/>
            <person name="Li Y."/>
            <person name="Li H."/>
            <person name="Li K."/>
            <person name="Li Q."/>
            <person name="Liu X."/>
            <person name="Ma X."/>
            <person name="Naidoo K."/>
            <person name="Pethybridge S.J."/>
            <person name="Sun J."/>
            <person name="Steenkamp E.T."/>
            <person name="van der Nest M.A."/>
            <person name="van Wyk S."/>
            <person name="Wingfield M.J."/>
            <person name="Xiong C."/>
            <person name="Yue Q."/>
            <person name="Zhang X."/>
        </authorList>
    </citation>
    <scope>NUCLEOTIDE SEQUENCE [LARGE SCALE GENOMIC DNA]</scope>
    <source>
        <strain evidence="7 8">BP6252</strain>
    </source>
</reference>
<dbReference type="GO" id="GO:0005993">
    <property type="term" value="P:trehalose catabolic process"/>
    <property type="evidence" value="ECO:0007669"/>
    <property type="project" value="TreeGrafter"/>
</dbReference>
<dbReference type="GO" id="GO:0030246">
    <property type="term" value="F:carbohydrate binding"/>
    <property type="evidence" value="ECO:0007669"/>
    <property type="project" value="InterPro"/>
</dbReference>
<evidence type="ECO:0000259" key="6">
    <source>
        <dbReference type="Pfam" id="PF03636"/>
    </source>
</evidence>
<dbReference type="InterPro" id="IPR011013">
    <property type="entry name" value="Gal_mutarotase_sf_dom"/>
</dbReference>
<evidence type="ECO:0000256" key="3">
    <source>
        <dbReference type="ARBA" id="ARBA00012757"/>
    </source>
</evidence>
<feature type="domain" description="Glycoside hydrolase family 65 central catalytic" evidence="5">
    <location>
        <begin position="411"/>
        <end position="493"/>
    </location>
</feature>
<dbReference type="OrthoDB" id="200349at2759"/>
<dbReference type="EMBL" id="PDLM01000001">
    <property type="protein sequence ID" value="RDW88907.1"/>
    <property type="molecule type" value="Genomic_DNA"/>
</dbReference>
<dbReference type="EC" id="3.2.1.28" evidence="3"/>
<evidence type="ECO:0000259" key="5">
    <source>
        <dbReference type="Pfam" id="PF03632"/>
    </source>
</evidence>
<feature type="compositionally biased region" description="Polar residues" evidence="4">
    <location>
        <begin position="632"/>
        <end position="645"/>
    </location>
</feature>
<comment type="similarity">
    <text evidence="2">Belongs to the glycosyl hydrolase 65 family.</text>
</comment>
<comment type="catalytic activity">
    <reaction evidence="1">
        <text>alpha,alpha-trehalose + H2O = alpha-D-glucose + beta-D-glucose</text>
        <dbReference type="Rhea" id="RHEA:32675"/>
        <dbReference type="ChEBI" id="CHEBI:15377"/>
        <dbReference type="ChEBI" id="CHEBI:15903"/>
        <dbReference type="ChEBI" id="CHEBI:16551"/>
        <dbReference type="ChEBI" id="CHEBI:17925"/>
        <dbReference type="EC" id="3.2.1.28"/>
    </reaction>
</comment>
<dbReference type="InterPro" id="IPR037018">
    <property type="entry name" value="GH65_N"/>
</dbReference>
<accession>A0A3D8SRI3</accession>
<dbReference type="GO" id="GO:0004555">
    <property type="term" value="F:alpha,alpha-trehalase activity"/>
    <property type="evidence" value="ECO:0007669"/>
    <property type="project" value="UniProtKB-EC"/>
</dbReference>
<dbReference type="GO" id="GO:0009277">
    <property type="term" value="C:fungal-type cell wall"/>
    <property type="evidence" value="ECO:0007669"/>
    <property type="project" value="TreeGrafter"/>
</dbReference>
<feature type="domain" description="Glycoside hydrolase family 65 N-terminal" evidence="6">
    <location>
        <begin position="65"/>
        <end position="327"/>
    </location>
</feature>
<evidence type="ECO:0000313" key="8">
    <source>
        <dbReference type="Proteomes" id="UP000256645"/>
    </source>
</evidence>
<evidence type="ECO:0000313" key="7">
    <source>
        <dbReference type="EMBL" id="RDW88907.1"/>
    </source>
</evidence>
<dbReference type="Pfam" id="PF03636">
    <property type="entry name" value="Glyco_hydro_65N"/>
    <property type="match status" value="1"/>
</dbReference>
<evidence type="ECO:0000256" key="2">
    <source>
        <dbReference type="ARBA" id="ARBA00006768"/>
    </source>
</evidence>
<dbReference type="PANTHER" id="PTHR11051">
    <property type="entry name" value="GLYCOSYL HYDROLASE-RELATED"/>
    <property type="match status" value="1"/>
</dbReference>
<organism evidence="7 8">
    <name type="scientific">Coleophoma cylindrospora</name>
    <dbReference type="NCBI Taxonomy" id="1849047"/>
    <lineage>
        <taxon>Eukaryota</taxon>
        <taxon>Fungi</taxon>
        <taxon>Dikarya</taxon>
        <taxon>Ascomycota</taxon>
        <taxon>Pezizomycotina</taxon>
        <taxon>Leotiomycetes</taxon>
        <taxon>Helotiales</taxon>
        <taxon>Dermateaceae</taxon>
        <taxon>Coleophoma</taxon>
    </lineage>
</organism>
<dbReference type="Proteomes" id="UP000256645">
    <property type="component" value="Unassembled WGS sequence"/>
</dbReference>
<comment type="caution">
    <text evidence="7">The sequence shown here is derived from an EMBL/GenBank/DDBJ whole genome shotgun (WGS) entry which is preliminary data.</text>
</comment>
<gene>
    <name evidence="7" type="ORF">BP6252_00939</name>
</gene>
<dbReference type="Pfam" id="PF03632">
    <property type="entry name" value="Glyco_hydro_65m"/>
    <property type="match status" value="1"/>
</dbReference>
<dbReference type="STRING" id="1849047.A0A3D8SRI3"/>
<evidence type="ECO:0000256" key="4">
    <source>
        <dbReference type="SAM" id="MobiDB-lite"/>
    </source>
</evidence>